<evidence type="ECO:0000256" key="3">
    <source>
        <dbReference type="ARBA" id="ARBA00022801"/>
    </source>
</evidence>
<dbReference type="GO" id="GO:0004527">
    <property type="term" value="F:exonuclease activity"/>
    <property type="evidence" value="ECO:0007669"/>
    <property type="project" value="UniProtKB-KW"/>
</dbReference>
<comment type="similarity">
    <text evidence="1">Belongs to the REXO1/REXO3 family.</text>
</comment>
<name>A0A9P8SG24_9HYPO</name>
<feature type="region of interest" description="Disordered" evidence="5">
    <location>
        <begin position="648"/>
        <end position="672"/>
    </location>
</feature>
<proteinExistence type="inferred from homology"/>
<protein>
    <submittedName>
        <fullName evidence="7">RNA exonuclease 3</fullName>
    </submittedName>
</protein>
<sequence>MSFNLKHIPCPRAEACTAFKCVFSHPHEEDQASVPAPAPDGKRPRHRVEPSSSDPDEPSKRPKVDQGSKLPDPNKEHDGISDNKSVVGLYSRPRSLSPSTAGYKADARADNHGRNKADDGIDDDKSVVEHSSRRRSPSPRDAAVNPSAPGAAANPSAPGPTFNTSAPVAATEQRAAVRFSMSKDGQQPKQNKIESLNPRLLVSSPARHETRVKLIKALHQEYTRLNSELKQKASDEELKLLMSSSELITKTLDDEQNIANNKPAVYANVMKNTVMQHKRMELAQWKVERAKAMNSALSGSGDQDDPNKIWTGLTRDQEVAMLRFLYTPIHDLSEYGYISVVPTEEAVEEVREAVVAGRGWEKCDRCRQRFQVFPGRREHDGALTSGGACNFHWGKKYIPAKAPGDKSRPPKRFQCCEEEEGESNGCLTHDYHVYKTVDAKRLATLFNYVETPPNKLAPTDRAVCFDCEMGYTVYGMELVRLTATSWPTGEELLDVLVQPKGEILDLNSRYSGVWPNDLALAELWTSTEIPPLAEGEETKKLKKVPSPAAARELLFSLISPDTPLIGHGLENDLNAVRIVHPTLIDTVLLYPHRAGLPYRRGLKSLMEEQLNRKIQQDTGPKTLGHDSAEDARAAGDLVLLEVKHEWKRMQRQGLTDPGNGLPPPHRRSRPGK</sequence>
<keyword evidence="8" id="KW-1185">Reference proteome</keyword>
<dbReference type="InterPro" id="IPR012337">
    <property type="entry name" value="RNaseH-like_sf"/>
</dbReference>
<dbReference type="OrthoDB" id="3996471at2759"/>
<feature type="region of interest" description="Disordered" evidence="5">
    <location>
        <begin position="27"/>
        <end position="165"/>
    </location>
</feature>
<dbReference type="GO" id="GO:0003676">
    <property type="term" value="F:nucleic acid binding"/>
    <property type="evidence" value="ECO:0007669"/>
    <property type="project" value="InterPro"/>
</dbReference>
<evidence type="ECO:0000256" key="5">
    <source>
        <dbReference type="SAM" id="MobiDB-lite"/>
    </source>
</evidence>
<dbReference type="EMBL" id="JAIZPD010000012">
    <property type="protein sequence ID" value="KAH0959601.1"/>
    <property type="molecule type" value="Genomic_DNA"/>
</dbReference>
<feature type="compositionally biased region" description="Basic and acidic residues" evidence="5">
    <location>
        <begin position="57"/>
        <end position="81"/>
    </location>
</feature>
<evidence type="ECO:0000256" key="2">
    <source>
        <dbReference type="ARBA" id="ARBA00022722"/>
    </source>
</evidence>
<organism evidence="7 8">
    <name type="scientific">Hirsutella rhossiliensis</name>
    <dbReference type="NCBI Taxonomy" id="111463"/>
    <lineage>
        <taxon>Eukaryota</taxon>
        <taxon>Fungi</taxon>
        <taxon>Dikarya</taxon>
        <taxon>Ascomycota</taxon>
        <taxon>Pezizomycotina</taxon>
        <taxon>Sordariomycetes</taxon>
        <taxon>Hypocreomycetidae</taxon>
        <taxon>Hypocreales</taxon>
        <taxon>Ophiocordycipitaceae</taxon>
        <taxon>Hirsutella</taxon>
    </lineage>
</organism>
<dbReference type="GO" id="GO:0005634">
    <property type="term" value="C:nucleus"/>
    <property type="evidence" value="ECO:0007669"/>
    <property type="project" value="TreeGrafter"/>
</dbReference>
<dbReference type="SUPFAM" id="SSF53098">
    <property type="entry name" value="Ribonuclease H-like"/>
    <property type="match status" value="1"/>
</dbReference>
<comment type="caution">
    <text evidence="7">The sequence shown here is derived from an EMBL/GenBank/DDBJ whole genome shotgun (WGS) entry which is preliminary data.</text>
</comment>
<keyword evidence="4 7" id="KW-0269">Exonuclease</keyword>
<dbReference type="InterPro" id="IPR047021">
    <property type="entry name" value="REXO1/3/4-like"/>
</dbReference>
<evidence type="ECO:0000256" key="1">
    <source>
        <dbReference type="ARBA" id="ARBA00006357"/>
    </source>
</evidence>
<dbReference type="SMART" id="SM00479">
    <property type="entry name" value="EXOIII"/>
    <property type="match status" value="1"/>
</dbReference>
<dbReference type="GeneID" id="68358512"/>
<dbReference type="PANTHER" id="PTHR12801:SF112">
    <property type="entry name" value="RNA EXONUCLEASE 3"/>
    <property type="match status" value="1"/>
</dbReference>
<dbReference type="Gene3D" id="3.30.420.10">
    <property type="entry name" value="Ribonuclease H-like superfamily/Ribonuclease H"/>
    <property type="match status" value="1"/>
</dbReference>
<evidence type="ECO:0000313" key="8">
    <source>
        <dbReference type="Proteomes" id="UP000824596"/>
    </source>
</evidence>
<dbReference type="RefSeq" id="XP_044717114.1">
    <property type="nucleotide sequence ID" value="XM_044867854.1"/>
</dbReference>
<evidence type="ECO:0000256" key="4">
    <source>
        <dbReference type="ARBA" id="ARBA00022839"/>
    </source>
</evidence>
<dbReference type="Proteomes" id="UP000824596">
    <property type="component" value="Unassembled WGS sequence"/>
</dbReference>
<gene>
    <name evidence="7" type="ORF">HRG_09383</name>
</gene>
<evidence type="ECO:0000313" key="7">
    <source>
        <dbReference type="EMBL" id="KAH0959601.1"/>
    </source>
</evidence>
<keyword evidence="3" id="KW-0378">Hydrolase</keyword>
<dbReference type="CDD" id="cd06145">
    <property type="entry name" value="REX1_like"/>
    <property type="match status" value="1"/>
</dbReference>
<dbReference type="InterPro" id="IPR013520">
    <property type="entry name" value="Ribonucl_H"/>
</dbReference>
<evidence type="ECO:0000259" key="6">
    <source>
        <dbReference type="SMART" id="SM00479"/>
    </source>
</evidence>
<feature type="compositionally biased region" description="Low complexity" evidence="5">
    <location>
        <begin position="139"/>
        <end position="160"/>
    </location>
</feature>
<dbReference type="InterPro" id="IPR034922">
    <property type="entry name" value="REX1-like_exo"/>
</dbReference>
<dbReference type="AlphaFoldDB" id="A0A9P8SG24"/>
<feature type="compositionally biased region" description="Basic and acidic residues" evidence="5">
    <location>
        <begin position="105"/>
        <end position="131"/>
    </location>
</feature>
<keyword evidence="2" id="KW-0540">Nuclease</keyword>
<feature type="domain" description="Exonuclease" evidence="6">
    <location>
        <begin position="461"/>
        <end position="647"/>
    </location>
</feature>
<accession>A0A9P8SG24</accession>
<dbReference type="InterPro" id="IPR036397">
    <property type="entry name" value="RNaseH_sf"/>
</dbReference>
<dbReference type="PANTHER" id="PTHR12801">
    <property type="entry name" value="RNA EXONUCLEASE REXO1 / RECO3 FAMILY MEMBER-RELATED"/>
    <property type="match status" value="1"/>
</dbReference>
<reference evidence="7" key="1">
    <citation type="submission" date="2021-09" db="EMBL/GenBank/DDBJ databases">
        <title>A high-quality genome of the endoparasitic fungus Hirsutella rhossiliensis with a comparison of Hirsutella genomes reveals transposable elements contributing to genome size variation.</title>
        <authorList>
            <person name="Lin R."/>
            <person name="Jiao Y."/>
            <person name="Sun X."/>
            <person name="Ling J."/>
            <person name="Xie B."/>
            <person name="Cheng X."/>
        </authorList>
    </citation>
    <scope>NUCLEOTIDE SEQUENCE</scope>
    <source>
        <strain evidence="7">HR02</strain>
    </source>
</reference>